<name>A0A9P6B5Q6_9AGAM</name>
<dbReference type="AlphaFoldDB" id="A0A9P6B5Q6"/>
<accession>A0A9P6B5Q6</accession>
<comment type="caution">
    <text evidence="4">The sequence shown here is derived from an EMBL/GenBank/DDBJ whole genome shotgun (WGS) entry which is preliminary data.</text>
</comment>
<evidence type="ECO:0000256" key="2">
    <source>
        <dbReference type="ARBA" id="ARBA00022829"/>
    </source>
</evidence>
<dbReference type="Pfam" id="PF01883">
    <property type="entry name" value="FeS_assembly_P"/>
    <property type="match status" value="1"/>
</dbReference>
<dbReference type="GO" id="GO:0140535">
    <property type="term" value="C:intracellular protein-containing complex"/>
    <property type="evidence" value="ECO:0007669"/>
    <property type="project" value="UniProtKB-ARBA"/>
</dbReference>
<dbReference type="PANTHER" id="PTHR12377:SF0">
    <property type="entry name" value="CYTOSOLIC IRON-SULFUR ASSEMBLY COMPONENT 2B"/>
    <property type="match status" value="1"/>
</dbReference>
<feature type="domain" description="MIP18 family-like" evidence="3">
    <location>
        <begin position="53"/>
        <end position="130"/>
    </location>
</feature>
<dbReference type="InterPro" id="IPR034904">
    <property type="entry name" value="FSCA_dom_sf"/>
</dbReference>
<reference evidence="4" key="1">
    <citation type="journal article" date="2020" name="Nat. Commun.">
        <title>Large-scale genome sequencing of mycorrhizal fungi provides insights into the early evolution of symbiotic traits.</title>
        <authorList>
            <person name="Miyauchi S."/>
            <person name="Kiss E."/>
            <person name="Kuo A."/>
            <person name="Drula E."/>
            <person name="Kohler A."/>
            <person name="Sanchez-Garcia M."/>
            <person name="Morin E."/>
            <person name="Andreopoulos B."/>
            <person name="Barry K.W."/>
            <person name="Bonito G."/>
            <person name="Buee M."/>
            <person name="Carver A."/>
            <person name="Chen C."/>
            <person name="Cichocki N."/>
            <person name="Clum A."/>
            <person name="Culley D."/>
            <person name="Crous P.W."/>
            <person name="Fauchery L."/>
            <person name="Girlanda M."/>
            <person name="Hayes R.D."/>
            <person name="Keri Z."/>
            <person name="LaButti K."/>
            <person name="Lipzen A."/>
            <person name="Lombard V."/>
            <person name="Magnuson J."/>
            <person name="Maillard F."/>
            <person name="Murat C."/>
            <person name="Nolan M."/>
            <person name="Ohm R.A."/>
            <person name="Pangilinan J."/>
            <person name="Pereira M.F."/>
            <person name="Perotto S."/>
            <person name="Peter M."/>
            <person name="Pfister S."/>
            <person name="Riley R."/>
            <person name="Sitrit Y."/>
            <person name="Stielow J.B."/>
            <person name="Szollosi G."/>
            <person name="Zifcakova L."/>
            <person name="Stursova M."/>
            <person name="Spatafora J.W."/>
            <person name="Tedersoo L."/>
            <person name="Vaario L.M."/>
            <person name="Yamada A."/>
            <person name="Yan M."/>
            <person name="Wang P."/>
            <person name="Xu J."/>
            <person name="Bruns T."/>
            <person name="Baldrian P."/>
            <person name="Vilgalys R."/>
            <person name="Dunand C."/>
            <person name="Henrissat B."/>
            <person name="Grigoriev I.V."/>
            <person name="Hibbett D."/>
            <person name="Nagy L.G."/>
            <person name="Martin F.M."/>
        </authorList>
    </citation>
    <scope>NUCLEOTIDE SEQUENCE</scope>
    <source>
        <strain evidence="4">UP504</strain>
    </source>
</reference>
<dbReference type="OrthoDB" id="2746at2759"/>
<protein>
    <recommendedName>
        <fullName evidence="3">MIP18 family-like domain-containing protein</fullName>
    </recommendedName>
</protein>
<evidence type="ECO:0000313" key="4">
    <source>
        <dbReference type="EMBL" id="KAF9518218.1"/>
    </source>
</evidence>
<evidence type="ECO:0000256" key="1">
    <source>
        <dbReference type="ARBA" id="ARBA00010381"/>
    </source>
</evidence>
<comment type="similarity">
    <text evidence="1">Belongs to the MIP18 family.</text>
</comment>
<keyword evidence="2" id="KW-0159">Chromosome partition</keyword>
<gene>
    <name evidence="4" type="ORF">BS47DRAFT_1325521</name>
</gene>
<dbReference type="FunFam" id="3.30.300.130:FF:000005">
    <property type="entry name" value="Mitotic spindle-associated mmxd complex subunit"/>
    <property type="match status" value="1"/>
</dbReference>
<dbReference type="SUPFAM" id="SSF117916">
    <property type="entry name" value="Fe-S cluster assembly (FSCA) domain-like"/>
    <property type="match status" value="1"/>
</dbReference>
<dbReference type="Proteomes" id="UP000886523">
    <property type="component" value="Unassembled WGS sequence"/>
</dbReference>
<dbReference type="InterPro" id="IPR002744">
    <property type="entry name" value="MIP18-like"/>
</dbReference>
<sequence>MPIPTATMDNPNPVIFSSKKDIRREVRSIWIDSSEEFIDAAEEGDNLPEVIDEDEIYDLLRSITDPEHPSTTLEQLGVVTAEQIKISGNHISVRFTPTVPHCGMATLIGLSLRVRLLRSLPARFRVDITVKEGSHQSESALNKQLNDKERVAAALENTTLLDVVNGCLATANLRGRDPIDAA</sequence>
<dbReference type="InterPro" id="IPR039796">
    <property type="entry name" value="MIP18"/>
</dbReference>
<keyword evidence="5" id="KW-1185">Reference proteome</keyword>
<evidence type="ECO:0000313" key="5">
    <source>
        <dbReference type="Proteomes" id="UP000886523"/>
    </source>
</evidence>
<dbReference type="GO" id="GO:1990229">
    <property type="term" value="C:iron-sulfur cluster assembly complex"/>
    <property type="evidence" value="ECO:0007669"/>
    <property type="project" value="UniProtKB-ARBA"/>
</dbReference>
<dbReference type="PANTHER" id="PTHR12377">
    <property type="entry name" value="CYTOSOLIC IRON-SULFUR ASSEMBLY COMPONENT 2B-RELATED"/>
    <property type="match status" value="1"/>
</dbReference>
<dbReference type="Gene3D" id="6.10.250.1280">
    <property type="match status" value="1"/>
</dbReference>
<dbReference type="GO" id="GO:0007059">
    <property type="term" value="P:chromosome segregation"/>
    <property type="evidence" value="ECO:0007669"/>
    <property type="project" value="UniProtKB-KW"/>
</dbReference>
<organism evidence="4 5">
    <name type="scientific">Hydnum rufescens UP504</name>
    <dbReference type="NCBI Taxonomy" id="1448309"/>
    <lineage>
        <taxon>Eukaryota</taxon>
        <taxon>Fungi</taxon>
        <taxon>Dikarya</taxon>
        <taxon>Basidiomycota</taxon>
        <taxon>Agaricomycotina</taxon>
        <taxon>Agaricomycetes</taxon>
        <taxon>Cantharellales</taxon>
        <taxon>Hydnaceae</taxon>
        <taxon>Hydnum</taxon>
    </lineage>
</organism>
<dbReference type="Gene3D" id="3.30.300.130">
    <property type="entry name" value="Fe-S cluster assembly (FSCA)"/>
    <property type="match status" value="1"/>
</dbReference>
<dbReference type="EMBL" id="MU128926">
    <property type="protein sequence ID" value="KAF9518218.1"/>
    <property type="molecule type" value="Genomic_DNA"/>
</dbReference>
<evidence type="ECO:0000259" key="3">
    <source>
        <dbReference type="Pfam" id="PF01883"/>
    </source>
</evidence>
<dbReference type="GO" id="GO:0051604">
    <property type="term" value="P:protein maturation"/>
    <property type="evidence" value="ECO:0007669"/>
    <property type="project" value="InterPro"/>
</dbReference>
<proteinExistence type="inferred from homology"/>